<organism evidence="9 10">
    <name type="scientific">Streptomyces hintoniae</name>
    <dbReference type="NCBI Taxonomy" id="3075521"/>
    <lineage>
        <taxon>Bacteria</taxon>
        <taxon>Bacillati</taxon>
        <taxon>Actinomycetota</taxon>
        <taxon>Actinomycetes</taxon>
        <taxon>Kitasatosporales</taxon>
        <taxon>Streptomycetaceae</taxon>
        <taxon>Streptomyces</taxon>
    </lineage>
</organism>
<name>A0ABU2UGP5_9ACTN</name>
<evidence type="ECO:0000256" key="2">
    <source>
        <dbReference type="ARBA" id="ARBA00005697"/>
    </source>
</evidence>
<keyword evidence="5 8" id="KW-1133">Transmembrane helix</keyword>
<feature type="transmembrane region" description="Helical" evidence="8">
    <location>
        <begin position="370"/>
        <end position="403"/>
    </location>
</feature>
<keyword evidence="3" id="KW-0813">Transport</keyword>
<feature type="transmembrane region" description="Helical" evidence="8">
    <location>
        <begin position="224"/>
        <end position="243"/>
    </location>
</feature>
<evidence type="ECO:0000256" key="3">
    <source>
        <dbReference type="ARBA" id="ARBA00022448"/>
    </source>
</evidence>
<reference evidence="9" key="1">
    <citation type="submission" date="2024-05" db="EMBL/GenBank/DDBJ databases">
        <title>30 novel species of actinomycetes from the DSMZ collection.</title>
        <authorList>
            <person name="Nouioui I."/>
        </authorList>
    </citation>
    <scope>NUCLEOTIDE SEQUENCE</scope>
    <source>
        <strain evidence="9">DSM 41014</strain>
    </source>
</reference>
<comment type="caution">
    <text evidence="9">The sequence shown here is derived from an EMBL/GenBank/DDBJ whole genome shotgun (WGS) entry which is preliminary data.</text>
</comment>
<evidence type="ECO:0000313" key="10">
    <source>
        <dbReference type="Proteomes" id="UP001180489"/>
    </source>
</evidence>
<evidence type="ECO:0000256" key="5">
    <source>
        <dbReference type="ARBA" id="ARBA00022989"/>
    </source>
</evidence>
<dbReference type="InterPro" id="IPR006043">
    <property type="entry name" value="NCS2"/>
</dbReference>
<dbReference type="Pfam" id="PF00860">
    <property type="entry name" value="Xan_ur_permease"/>
    <property type="match status" value="1"/>
</dbReference>
<feature type="region of interest" description="Disordered" evidence="7">
    <location>
        <begin position="1"/>
        <end position="20"/>
    </location>
</feature>
<feature type="transmembrane region" description="Helical" evidence="8">
    <location>
        <begin position="124"/>
        <end position="146"/>
    </location>
</feature>
<evidence type="ECO:0000256" key="7">
    <source>
        <dbReference type="SAM" id="MobiDB-lite"/>
    </source>
</evidence>
<feature type="transmembrane region" description="Helical" evidence="8">
    <location>
        <begin position="415"/>
        <end position="444"/>
    </location>
</feature>
<comment type="subcellular location">
    <subcellularLocation>
        <location evidence="1">Endomembrane system</location>
        <topology evidence="1">Multi-pass membrane protein</topology>
    </subcellularLocation>
</comment>
<keyword evidence="4 8" id="KW-0812">Transmembrane</keyword>
<dbReference type="PANTHER" id="PTHR43337">
    <property type="entry name" value="XANTHINE/URACIL PERMEASE C887.17-RELATED"/>
    <property type="match status" value="1"/>
</dbReference>
<sequence>MTETQRPADRAGTTPPATSGVDRYFRISERGSTLGREIRGGFATFFTMAYILVLNPIILGSAQDKFGHRLDSVQLTTATALVAAVMTIVMGVGGNLPLAIAAGLGLNAVVAFQIAPLMSWDDAMGLIVIEGLVICVLVVTGLREAVMHAIPQGLKQAIGVGIGLFIAFIGFVDAGFASRVPDAAHTTVPVQLGATGALTGWPVLVFCLGVLLTVGLLARRVRGAILISIVAMTLVAMLIDSLADIKSWGLTTPAWPDQVVAAPDFGLLGRFSLFGAFGQTSVITVVLLVFTLVLSDFFDTMGTVVGISAEAGLLDDEGKVPHLGRVLLIDGAAAVAGGAASSSSATAYIESAAGVGEGSRTGFSNLVTGGLFGLALLLTPLLTIVPLQAAAPALVAVGFLMMTQVKNIDWDRYEIAVPAFLTIAAMPFTYSITNGIGAGFVAHVLIKSVLGRAREVHWLMWAVSALFLVYFAIDPVEQLLGVG</sequence>
<evidence type="ECO:0000256" key="4">
    <source>
        <dbReference type="ARBA" id="ARBA00022692"/>
    </source>
</evidence>
<gene>
    <name evidence="9" type="ORF">RM863_07900</name>
</gene>
<evidence type="ECO:0000256" key="1">
    <source>
        <dbReference type="ARBA" id="ARBA00004127"/>
    </source>
</evidence>
<feature type="transmembrane region" description="Helical" evidence="8">
    <location>
        <begin position="40"/>
        <end position="60"/>
    </location>
</feature>
<proteinExistence type="inferred from homology"/>
<accession>A0ABU2UGP5</accession>
<keyword evidence="10" id="KW-1185">Reference proteome</keyword>
<feature type="transmembrane region" description="Helical" evidence="8">
    <location>
        <begin position="72"/>
        <end position="91"/>
    </location>
</feature>
<dbReference type="Proteomes" id="UP001180489">
    <property type="component" value="Unassembled WGS sequence"/>
</dbReference>
<dbReference type="RefSeq" id="WP_311634521.1">
    <property type="nucleotide sequence ID" value="NZ_JAVRFF010000007.1"/>
</dbReference>
<evidence type="ECO:0000256" key="8">
    <source>
        <dbReference type="SAM" id="Phobius"/>
    </source>
</evidence>
<dbReference type="PANTHER" id="PTHR43337:SF1">
    <property type="entry name" value="XANTHINE_URACIL PERMEASE C887.17-RELATED"/>
    <property type="match status" value="1"/>
</dbReference>
<feature type="transmembrane region" description="Helical" evidence="8">
    <location>
        <begin position="158"/>
        <end position="178"/>
    </location>
</feature>
<feature type="transmembrane region" description="Helical" evidence="8">
    <location>
        <begin position="456"/>
        <end position="473"/>
    </location>
</feature>
<feature type="transmembrane region" description="Helical" evidence="8">
    <location>
        <begin position="273"/>
        <end position="294"/>
    </location>
</feature>
<evidence type="ECO:0000313" key="9">
    <source>
        <dbReference type="EMBL" id="MDT0472047.1"/>
    </source>
</evidence>
<protein>
    <submittedName>
        <fullName evidence="9">NCS2 family permease</fullName>
    </submittedName>
</protein>
<evidence type="ECO:0000256" key="6">
    <source>
        <dbReference type="ARBA" id="ARBA00023136"/>
    </source>
</evidence>
<feature type="transmembrane region" description="Helical" evidence="8">
    <location>
        <begin position="98"/>
        <end position="118"/>
    </location>
</feature>
<dbReference type="InterPro" id="IPR045018">
    <property type="entry name" value="Azg-like"/>
</dbReference>
<feature type="transmembrane region" description="Helical" evidence="8">
    <location>
        <begin position="198"/>
        <end position="217"/>
    </location>
</feature>
<dbReference type="EMBL" id="JAVRFF010000007">
    <property type="protein sequence ID" value="MDT0472047.1"/>
    <property type="molecule type" value="Genomic_DNA"/>
</dbReference>
<keyword evidence="6 8" id="KW-0472">Membrane</keyword>
<comment type="similarity">
    <text evidence="2">Belongs to the nucleobase:cation symporter-2 (NCS2) (TC 2.A.40) family. Azg-like subfamily.</text>
</comment>